<proteinExistence type="predicted"/>
<dbReference type="GO" id="GO:0006974">
    <property type="term" value="P:DNA damage response"/>
    <property type="evidence" value="ECO:0007669"/>
    <property type="project" value="TreeGrafter"/>
</dbReference>
<gene>
    <name evidence="3" type="primary">IER3</name>
</gene>
<dbReference type="RefSeq" id="XP_030053282.1">
    <property type="nucleotide sequence ID" value="XM_030197422.1"/>
</dbReference>
<dbReference type="OrthoDB" id="9949267at2759"/>
<keyword evidence="2" id="KW-1185">Reference proteome</keyword>
<organism evidence="2 3">
    <name type="scientific">Microcaecilia unicolor</name>
    <dbReference type="NCBI Taxonomy" id="1415580"/>
    <lineage>
        <taxon>Eukaryota</taxon>
        <taxon>Metazoa</taxon>
        <taxon>Chordata</taxon>
        <taxon>Craniata</taxon>
        <taxon>Vertebrata</taxon>
        <taxon>Euteleostomi</taxon>
        <taxon>Amphibia</taxon>
        <taxon>Gymnophiona</taxon>
        <taxon>Siphonopidae</taxon>
        <taxon>Microcaecilia</taxon>
    </lineage>
</organism>
<dbReference type="InParanoid" id="A0A6P7XCI4"/>
<protein>
    <submittedName>
        <fullName evidence="3">Radiation-inducible immediate-early gene IEX-1</fullName>
    </submittedName>
</protein>
<dbReference type="CTD" id="8870"/>
<evidence type="ECO:0000313" key="2">
    <source>
        <dbReference type="Proteomes" id="UP000515156"/>
    </source>
</evidence>
<dbReference type="GO" id="GO:0005634">
    <property type="term" value="C:nucleus"/>
    <property type="evidence" value="ECO:0007669"/>
    <property type="project" value="TreeGrafter"/>
</dbReference>
<feature type="region of interest" description="Disordered" evidence="1">
    <location>
        <begin position="46"/>
        <end position="71"/>
    </location>
</feature>
<accession>A0A6P7XCI4</accession>
<dbReference type="KEGG" id="muo:115466269"/>
<name>A0A6P7XCI4_9AMPH</name>
<sequence>MSWACHHRGLKVTVSATAVHLPPAQLTMSQPSRTLHPLGKTPPGTQFFTFDPLPKTPGAKQSVPSQTRGRKRCRKVLYPPVVRRYLPAEEKCHGQRLLVLLLGIIFFQVYSATENQEDALPTLVPCSVPGTGAQQYPPVEERLGHPEDYWQREDLSVNSLALGQPPTLASKSECFGSLDITGLLQGRP</sequence>
<dbReference type="InterPro" id="IPR024829">
    <property type="entry name" value="IEX-1"/>
</dbReference>
<reference evidence="3" key="1">
    <citation type="submission" date="2025-08" db="UniProtKB">
        <authorList>
            <consortium name="RefSeq"/>
        </authorList>
    </citation>
    <scope>IDENTIFICATION</scope>
</reference>
<dbReference type="FunCoup" id="A0A6P7XCI4">
    <property type="interactions" value="800"/>
</dbReference>
<evidence type="ECO:0000313" key="3">
    <source>
        <dbReference type="RefSeq" id="XP_030053282.1"/>
    </source>
</evidence>
<evidence type="ECO:0000256" key="1">
    <source>
        <dbReference type="SAM" id="MobiDB-lite"/>
    </source>
</evidence>
<dbReference type="PANTHER" id="PTHR16915">
    <property type="entry name" value="IMMEDIATE EARLY RESPONSE 3"/>
    <property type="match status" value="1"/>
</dbReference>
<dbReference type="Proteomes" id="UP000515156">
    <property type="component" value="Chromosome 3"/>
</dbReference>
<dbReference type="GO" id="GO:0043066">
    <property type="term" value="P:negative regulation of apoptotic process"/>
    <property type="evidence" value="ECO:0007669"/>
    <property type="project" value="InterPro"/>
</dbReference>
<dbReference type="PANTHER" id="PTHR16915:SF0">
    <property type="entry name" value="RADIATION-INDUCIBLE IMMEDIATE-EARLY GENE IEX-1"/>
    <property type="match status" value="1"/>
</dbReference>
<dbReference type="AlphaFoldDB" id="A0A6P7XCI4"/>
<dbReference type="GeneID" id="115466269"/>
<dbReference type="PRINTS" id="PR02100">
    <property type="entry name" value="GENEIEX1"/>
</dbReference>